<proteinExistence type="predicted"/>
<comment type="subcellular location">
    <subcellularLocation>
        <location evidence="1">Membrane</location>
    </subcellularLocation>
</comment>
<reference evidence="7 8" key="1">
    <citation type="submission" date="2019-08" db="EMBL/GenBank/DDBJ databases">
        <authorList>
            <person name="Peeters C."/>
        </authorList>
    </citation>
    <scope>NUCLEOTIDE SEQUENCE [LARGE SCALE GENOMIC DNA]</scope>
    <source>
        <strain evidence="7 8">LMG 31108</strain>
    </source>
</reference>
<dbReference type="GO" id="GO:0008658">
    <property type="term" value="F:penicillin binding"/>
    <property type="evidence" value="ECO:0007669"/>
    <property type="project" value="InterPro"/>
</dbReference>
<evidence type="ECO:0000256" key="2">
    <source>
        <dbReference type="ARBA" id="ARBA00022645"/>
    </source>
</evidence>
<dbReference type="Gene3D" id="3.40.710.10">
    <property type="entry name" value="DD-peptidase/beta-lactamase superfamily"/>
    <property type="match status" value="1"/>
</dbReference>
<gene>
    <name evidence="7" type="ORF">PAN31108_03399</name>
</gene>
<keyword evidence="3 4" id="KW-0472">Membrane</keyword>
<dbReference type="OrthoDB" id="9804124at2"/>
<dbReference type="Gene3D" id="1.10.150.770">
    <property type="match status" value="1"/>
</dbReference>
<keyword evidence="4" id="KW-1133">Transmembrane helix</keyword>
<evidence type="ECO:0000256" key="3">
    <source>
        <dbReference type="ARBA" id="ARBA00023136"/>
    </source>
</evidence>
<dbReference type="InterPro" id="IPR005311">
    <property type="entry name" value="PBP_dimer"/>
</dbReference>
<sequence length="584" mass="62959">MPRKLISFNTHVSHRRDLPEWRSKCVVFCITMAFLVLIARALWVQVINRQFYEAQGERRYERVVTFTPQRARILDRRGNVLAISEPVDDLWADPAHFRQATRDQIQEIAAALDLPFAAVAALAQAPNRFRYLKPTVQIPVADALLAQGIPGVHATRTERRFFPEGAATAQIVGITGRDGDGREGLELSLNRQLNGQSGQRKVIVDRLGRVIDKPTQTKRAEISPDLVLTIDRQIQRIAFDALAKGVARTGAEAGAAIVVDPRSGDILALANVPAYDPNVGASAERVPVRNRALTDAFEPGSTIKPLTVALALSRKLIRPDTVFHTSPGVIRFHGSEIRDTSNHGDLTTAQIISKSSNIGMVQISSMLDARAMYENFARFGLGQAPVKGFPGTVAGTLRPPGKWGPVEQATMSYGYGLSVSLAQLADAYAVLANKGVRVPLRLVDRGADSTTASASNAQPNLAMNPAMDPAASQRVVPESVANSVLDMLEQTVAPGGTATMARLPDYRVGAKTGTARKSVGRGYERGKYRGVFVGVAPMSAPCLVVAVMIDTPTKVSYYGGPVAGPVFAEIAEQTLHVLGVRPDK</sequence>
<dbReference type="AlphaFoldDB" id="A0A5E4WQ79"/>
<keyword evidence="8" id="KW-1185">Reference proteome</keyword>
<evidence type="ECO:0000313" key="8">
    <source>
        <dbReference type="Proteomes" id="UP000406256"/>
    </source>
</evidence>
<feature type="domain" description="Penicillin-binding protein transpeptidase" evidence="5">
    <location>
        <begin position="254"/>
        <end position="571"/>
    </location>
</feature>
<dbReference type="Gene3D" id="3.30.450.330">
    <property type="match status" value="1"/>
</dbReference>
<dbReference type="GO" id="GO:0005886">
    <property type="term" value="C:plasma membrane"/>
    <property type="evidence" value="ECO:0007669"/>
    <property type="project" value="TreeGrafter"/>
</dbReference>
<keyword evidence="4" id="KW-0812">Transmembrane</keyword>
<dbReference type="SUPFAM" id="SSF56601">
    <property type="entry name" value="beta-lactamase/transpeptidase-like"/>
    <property type="match status" value="1"/>
</dbReference>
<dbReference type="EMBL" id="CABPSB010000012">
    <property type="protein sequence ID" value="VVE26373.1"/>
    <property type="molecule type" value="Genomic_DNA"/>
</dbReference>
<protein>
    <submittedName>
        <fullName evidence="7">Penicillin-binding protein</fullName>
    </submittedName>
</protein>
<dbReference type="GO" id="GO:0004180">
    <property type="term" value="F:carboxypeptidase activity"/>
    <property type="evidence" value="ECO:0007669"/>
    <property type="project" value="UniProtKB-KW"/>
</dbReference>
<keyword evidence="2" id="KW-0121">Carboxypeptidase</keyword>
<dbReference type="InterPro" id="IPR012338">
    <property type="entry name" value="Beta-lactam/transpept-like"/>
</dbReference>
<dbReference type="RefSeq" id="WP_150669986.1">
    <property type="nucleotide sequence ID" value="NZ_CABPSB010000012.1"/>
</dbReference>
<dbReference type="SUPFAM" id="SSF56519">
    <property type="entry name" value="Penicillin binding protein dimerisation domain"/>
    <property type="match status" value="1"/>
</dbReference>
<feature type="transmembrane region" description="Helical" evidence="4">
    <location>
        <begin position="21"/>
        <end position="43"/>
    </location>
</feature>
<keyword evidence="2" id="KW-0378">Hydrolase</keyword>
<dbReference type="InterPro" id="IPR001460">
    <property type="entry name" value="PCN-bd_Tpept"/>
</dbReference>
<dbReference type="PANTHER" id="PTHR30627">
    <property type="entry name" value="PEPTIDOGLYCAN D,D-TRANSPEPTIDASE"/>
    <property type="match status" value="1"/>
</dbReference>
<accession>A0A5E4WQ79</accession>
<evidence type="ECO:0000259" key="5">
    <source>
        <dbReference type="Pfam" id="PF00905"/>
    </source>
</evidence>
<dbReference type="Pfam" id="PF03717">
    <property type="entry name" value="PBP_dimer"/>
    <property type="match status" value="1"/>
</dbReference>
<dbReference type="Pfam" id="PF00905">
    <property type="entry name" value="Transpeptidase"/>
    <property type="match status" value="1"/>
</dbReference>
<dbReference type="Gene3D" id="3.90.1310.10">
    <property type="entry name" value="Penicillin-binding protein 2a (Domain 2)"/>
    <property type="match status" value="1"/>
</dbReference>
<evidence type="ECO:0000256" key="1">
    <source>
        <dbReference type="ARBA" id="ARBA00004370"/>
    </source>
</evidence>
<dbReference type="Proteomes" id="UP000406256">
    <property type="component" value="Unassembled WGS sequence"/>
</dbReference>
<feature type="domain" description="Penicillin-binding protein dimerisation" evidence="6">
    <location>
        <begin position="67"/>
        <end position="212"/>
    </location>
</feature>
<evidence type="ECO:0000256" key="4">
    <source>
        <dbReference type="SAM" id="Phobius"/>
    </source>
</evidence>
<dbReference type="InterPro" id="IPR050515">
    <property type="entry name" value="Beta-lactam/transpept"/>
</dbReference>
<keyword evidence="2" id="KW-0645">Protease</keyword>
<organism evidence="7 8">
    <name type="scientific">Pandoraea anhela</name>
    <dbReference type="NCBI Taxonomy" id="2508295"/>
    <lineage>
        <taxon>Bacteria</taxon>
        <taxon>Pseudomonadati</taxon>
        <taxon>Pseudomonadota</taxon>
        <taxon>Betaproteobacteria</taxon>
        <taxon>Burkholderiales</taxon>
        <taxon>Burkholderiaceae</taxon>
        <taxon>Pandoraea</taxon>
    </lineage>
</organism>
<dbReference type="InterPro" id="IPR036138">
    <property type="entry name" value="PBP_dimer_sf"/>
</dbReference>
<evidence type="ECO:0000259" key="6">
    <source>
        <dbReference type="Pfam" id="PF03717"/>
    </source>
</evidence>
<dbReference type="GO" id="GO:0071555">
    <property type="term" value="P:cell wall organization"/>
    <property type="evidence" value="ECO:0007669"/>
    <property type="project" value="TreeGrafter"/>
</dbReference>
<name>A0A5E4WQ79_9BURK</name>
<evidence type="ECO:0000313" key="7">
    <source>
        <dbReference type="EMBL" id="VVE26373.1"/>
    </source>
</evidence>
<dbReference type="PANTHER" id="PTHR30627:SF1">
    <property type="entry name" value="PEPTIDOGLYCAN D,D-TRANSPEPTIDASE FTSI"/>
    <property type="match status" value="1"/>
</dbReference>